<dbReference type="AlphaFoldDB" id="A0AAN9FFI7"/>
<protein>
    <submittedName>
        <fullName evidence="1">Uncharacterized protein</fullName>
    </submittedName>
</protein>
<keyword evidence="2" id="KW-1185">Reference proteome</keyword>
<proteinExistence type="predicted"/>
<gene>
    <name evidence="1" type="ORF">RIF29_15750</name>
</gene>
<comment type="caution">
    <text evidence="1">The sequence shown here is derived from an EMBL/GenBank/DDBJ whole genome shotgun (WGS) entry which is preliminary data.</text>
</comment>
<accession>A0AAN9FFI7</accession>
<sequence>MVDMLFLIIKRSLKRCSASTRIQTLLINLFKAELGFIIIQWSRQCIKFFCGAGRVALKVQAVMSPQGVLNKTPQKSEIRLSTIEPTLQQGPDQ</sequence>
<name>A0AAN9FFI7_CROPI</name>
<dbReference type="EMBL" id="JAYWIO010000003">
    <property type="protein sequence ID" value="KAK7274654.1"/>
    <property type="molecule type" value="Genomic_DNA"/>
</dbReference>
<dbReference type="Proteomes" id="UP001372338">
    <property type="component" value="Unassembled WGS sequence"/>
</dbReference>
<evidence type="ECO:0000313" key="2">
    <source>
        <dbReference type="Proteomes" id="UP001372338"/>
    </source>
</evidence>
<organism evidence="1 2">
    <name type="scientific">Crotalaria pallida</name>
    <name type="common">Smooth rattlebox</name>
    <name type="synonym">Crotalaria striata</name>
    <dbReference type="NCBI Taxonomy" id="3830"/>
    <lineage>
        <taxon>Eukaryota</taxon>
        <taxon>Viridiplantae</taxon>
        <taxon>Streptophyta</taxon>
        <taxon>Embryophyta</taxon>
        <taxon>Tracheophyta</taxon>
        <taxon>Spermatophyta</taxon>
        <taxon>Magnoliopsida</taxon>
        <taxon>eudicotyledons</taxon>
        <taxon>Gunneridae</taxon>
        <taxon>Pentapetalae</taxon>
        <taxon>rosids</taxon>
        <taxon>fabids</taxon>
        <taxon>Fabales</taxon>
        <taxon>Fabaceae</taxon>
        <taxon>Papilionoideae</taxon>
        <taxon>50 kb inversion clade</taxon>
        <taxon>genistoids sensu lato</taxon>
        <taxon>core genistoids</taxon>
        <taxon>Crotalarieae</taxon>
        <taxon>Crotalaria</taxon>
    </lineage>
</organism>
<reference evidence="1 2" key="1">
    <citation type="submission" date="2024-01" db="EMBL/GenBank/DDBJ databases">
        <title>The genomes of 5 underutilized Papilionoideae crops provide insights into root nodulation and disease resistanc.</title>
        <authorList>
            <person name="Yuan L."/>
        </authorList>
    </citation>
    <scope>NUCLEOTIDE SEQUENCE [LARGE SCALE GENOMIC DNA]</scope>
    <source>
        <strain evidence="1">ZHUSHIDOU_FW_LH</strain>
        <tissue evidence="1">Leaf</tissue>
    </source>
</reference>
<evidence type="ECO:0000313" key="1">
    <source>
        <dbReference type="EMBL" id="KAK7274654.1"/>
    </source>
</evidence>